<reference evidence="4 5" key="1">
    <citation type="journal article" date="2022" name="Front. Cell. Infect. Microbiol.">
        <title>The Genomes of Two Strains of Taenia crassiceps the Animal Model for the Study of Human Cysticercosis.</title>
        <authorList>
            <person name="Bobes R.J."/>
            <person name="Estrada K."/>
            <person name="Rios-Valencia D.G."/>
            <person name="Calderon-Gallegos A."/>
            <person name="de la Torre P."/>
            <person name="Carrero J.C."/>
            <person name="Sanchez-Flores A."/>
            <person name="Laclette J.P."/>
        </authorList>
    </citation>
    <scope>NUCLEOTIDE SEQUENCE [LARGE SCALE GENOMIC DNA]</scope>
    <source>
        <strain evidence="4">WFUcys</strain>
    </source>
</reference>
<dbReference type="EMBL" id="JAKROA010000005">
    <property type="protein sequence ID" value="KAL5106554.1"/>
    <property type="molecule type" value="Genomic_DNA"/>
</dbReference>
<evidence type="ECO:0000313" key="4">
    <source>
        <dbReference type="EMBL" id="KAL5106611.1"/>
    </source>
</evidence>
<name>A0ABR4QAG8_9CEST</name>
<gene>
    <name evidence="3" type="ORF">TcWFU_000959</name>
    <name evidence="4" type="ORF">TcWFU_001845</name>
</gene>
<feature type="compositionally biased region" description="Polar residues" evidence="1">
    <location>
        <begin position="108"/>
        <end position="119"/>
    </location>
</feature>
<reference evidence="4" key="2">
    <citation type="submission" date="2024-12" db="EMBL/GenBank/DDBJ databases">
        <authorList>
            <person name="Estrada K."/>
            <person name="Bobes R.J."/>
            <person name="Sanchez-Flores A."/>
            <person name="Laclette J.P."/>
        </authorList>
    </citation>
    <scope>NUCLEOTIDE SEQUENCE</scope>
    <source>
        <strain evidence="4">WFUcys</strain>
        <tissue evidence="4">Peritoneal cavity of infected mice</tissue>
    </source>
</reference>
<evidence type="ECO:0000313" key="5">
    <source>
        <dbReference type="Proteomes" id="UP001651158"/>
    </source>
</evidence>
<comment type="caution">
    <text evidence="4">The sequence shown here is derived from an EMBL/GenBank/DDBJ whole genome shotgun (WGS) entry which is preliminary data.</text>
</comment>
<evidence type="ECO:0000256" key="2">
    <source>
        <dbReference type="SAM" id="SignalP"/>
    </source>
</evidence>
<keyword evidence="2" id="KW-0732">Signal</keyword>
<evidence type="ECO:0000256" key="1">
    <source>
        <dbReference type="SAM" id="MobiDB-lite"/>
    </source>
</evidence>
<feature type="compositionally biased region" description="Basic residues" evidence="1">
    <location>
        <begin position="96"/>
        <end position="107"/>
    </location>
</feature>
<sequence>MSVSLTLLLLFIERNSKAPAFTPLSGPPQSSAHFYSFVASNRALERRSHATDPSRAYILIRRHQLIPSHCNTPNHKKDPSSLYVGRRTTDCSSTTKQRHEHHRHHHQVNPNPTTSMSTKQSREWAPLLTPSTPPLRPATLVERQLTLAMANGTVYHLFPSAGESISSPLSTAYFLSVLWIW</sequence>
<dbReference type="Proteomes" id="UP001651158">
    <property type="component" value="Unassembled WGS sequence"/>
</dbReference>
<feature type="chain" id="PRO_5045031956" evidence="2">
    <location>
        <begin position="21"/>
        <end position="181"/>
    </location>
</feature>
<proteinExistence type="predicted"/>
<keyword evidence="5" id="KW-1185">Reference proteome</keyword>
<evidence type="ECO:0000313" key="3">
    <source>
        <dbReference type="EMBL" id="KAL5106554.1"/>
    </source>
</evidence>
<organism evidence="4 5">
    <name type="scientific">Taenia crassiceps</name>
    <dbReference type="NCBI Taxonomy" id="6207"/>
    <lineage>
        <taxon>Eukaryota</taxon>
        <taxon>Metazoa</taxon>
        <taxon>Spiralia</taxon>
        <taxon>Lophotrochozoa</taxon>
        <taxon>Platyhelminthes</taxon>
        <taxon>Cestoda</taxon>
        <taxon>Eucestoda</taxon>
        <taxon>Cyclophyllidea</taxon>
        <taxon>Taeniidae</taxon>
        <taxon>Taenia</taxon>
    </lineage>
</organism>
<feature type="signal peptide" evidence="2">
    <location>
        <begin position="1"/>
        <end position="20"/>
    </location>
</feature>
<feature type="region of interest" description="Disordered" evidence="1">
    <location>
        <begin position="69"/>
        <end position="122"/>
    </location>
</feature>
<accession>A0ABR4QAG8</accession>
<dbReference type="EMBL" id="JAKROA010000005">
    <property type="protein sequence ID" value="KAL5106611.1"/>
    <property type="molecule type" value="Genomic_DNA"/>
</dbReference>
<protein>
    <submittedName>
        <fullName evidence="4">Uncharacterized protein</fullName>
    </submittedName>
</protein>